<dbReference type="OrthoDB" id="5920460at2759"/>
<dbReference type="InterPro" id="IPR043128">
    <property type="entry name" value="Rev_trsase/Diguanyl_cyclase"/>
</dbReference>
<dbReference type="Gene3D" id="3.30.70.270">
    <property type="match status" value="2"/>
</dbReference>
<keyword evidence="2" id="KW-1185">Reference proteome</keyword>
<dbReference type="PANTHER" id="PTHR33064:SF37">
    <property type="entry name" value="RIBONUCLEASE H"/>
    <property type="match status" value="1"/>
</dbReference>
<evidence type="ECO:0000313" key="1">
    <source>
        <dbReference type="EMBL" id="KRH92132.1"/>
    </source>
</evidence>
<comment type="caution">
    <text evidence="1">The sequence shown here is derived from an EMBL/GenBank/DDBJ whole genome shotgun (WGS) entry which is preliminary data.</text>
</comment>
<dbReference type="Proteomes" id="UP000051530">
    <property type="component" value="Unassembled WGS sequence"/>
</dbReference>
<protein>
    <submittedName>
        <fullName evidence="1">Putative transposable element</fullName>
    </submittedName>
</protein>
<organism evidence="1 2">
    <name type="scientific">Pseudoloma neurophilia</name>
    <dbReference type="NCBI Taxonomy" id="146866"/>
    <lineage>
        <taxon>Eukaryota</taxon>
        <taxon>Fungi</taxon>
        <taxon>Fungi incertae sedis</taxon>
        <taxon>Microsporidia</taxon>
        <taxon>Pseudoloma</taxon>
    </lineage>
</organism>
<dbReference type="SUPFAM" id="SSF56672">
    <property type="entry name" value="DNA/RNA polymerases"/>
    <property type="match status" value="1"/>
</dbReference>
<accession>A0A0R0LYJ8</accession>
<dbReference type="EMBL" id="LGUB01001178">
    <property type="protein sequence ID" value="KRH92132.1"/>
    <property type="molecule type" value="Genomic_DNA"/>
</dbReference>
<dbReference type="PANTHER" id="PTHR33064">
    <property type="entry name" value="POL PROTEIN"/>
    <property type="match status" value="1"/>
</dbReference>
<proteinExistence type="predicted"/>
<dbReference type="InterPro" id="IPR043502">
    <property type="entry name" value="DNA/RNA_pol_sf"/>
</dbReference>
<dbReference type="VEuPathDB" id="MicrosporidiaDB:M153_11324000410"/>
<dbReference type="AlphaFoldDB" id="A0A0R0LYJ8"/>
<sequence>MHLKQVFEVLKSTKIFLNMDKCHLFKDELKILGNKVSRGCIRPDPDKIKSILAHKLPTTKDLRSFLGIVNFCREYIQKITDVIKTLYDLLKETKPKEKQKFYIQKRAFIEIKQIIASDLERAQPDLSKKSSF</sequence>
<evidence type="ECO:0000313" key="2">
    <source>
        <dbReference type="Proteomes" id="UP000051530"/>
    </source>
</evidence>
<gene>
    <name evidence="1" type="ORF">M153_11324000410</name>
</gene>
<dbReference type="InterPro" id="IPR051320">
    <property type="entry name" value="Viral_Replic_Matur_Polypro"/>
</dbReference>
<name>A0A0R0LYJ8_9MICR</name>
<reference evidence="1 2" key="1">
    <citation type="submission" date="2015-07" db="EMBL/GenBank/DDBJ databases">
        <title>The genome of Pseudoloma neurophilia, a relevant intracellular parasite of the zebrafish.</title>
        <authorList>
            <person name="Ndikumana S."/>
            <person name="Pelin A."/>
            <person name="Sanders J."/>
            <person name="Corradi N."/>
        </authorList>
    </citation>
    <scope>NUCLEOTIDE SEQUENCE [LARGE SCALE GENOMIC DNA]</scope>
    <source>
        <strain evidence="1 2">MK1</strain>
    </source>
</reference>